<evidence type="ECO:0000313" key="3">
    <source>
        <dbReference type="Proteomes" id="UP000198858"/>
    </source>
</evidence>
<organism evidence="2 3">
    <name type="scientific">Christiangramia echinicola</name>
    <dbReference type="NCBI Taxonomy" id="279359"/>
    <lineage>
        <taxon>Bacteria</taxon>
        <taxon>Pseudomonadati</taxon>
        <taxon>Bacteroidota</taxon>
        <taxon>Flavobacteriia</taxon>
        <taxon>Flavobacteriales</taxon>
        <taxon>Flavobacteriaceae</taxon>
        <taxon>Christiangramia</taxon>
    </lineage>
</organism>
<feature type="chain" id="PRO_5009255273" description="Secreted protein" evidence="1">
    <location>
        <begin position="18"/>
        <end position="151"/>
    </location>
</feature>
<dbReference type="AlphaFoldDB" id="A0A1H1N857"/>
<evidence type="ECO:0008006" key="4">
    <source>
        <dbReference type="Google" id="ProtNLM"/>
    </source>
</evidence>
<protein>
    <recommendedName>
        <fullName evidence="4">Secreted protein</fullName>
    </recommendedName>
</protein>
<evidence type="ECO:0000313" key="2">
    <source>
        <dbReference type="EMBL" id="SDR95060.1"/>
    </source>
</evidence>
<dbReference type="RefSeq" id="WP_089661974.1">
    <property type="nucleotide sequence ID" value="NZ_LT629745.1"/>
</dbReference>
<sequence>MKITIIILALFHSVLFADQDPVPPKYNIQQKILCAGDTMDLGNKAIKFNKIVSDSRCPNGVTCIWAGEVKVLIEFYENGEFKGDKVITGSNISLGQNEVVSGTDISIAEFFNVKGLNIKGVVVSPYPQANEKISADEYSVNLEISERVETD</sequence>
<dbReference type="STRING" id="1250231.SAMN04488552_1615"/>
<accession>A0A1H1N857</accession>
<dbReference type="EMBL" id="LT629745">
    <property type="protein sequence ID" value="SDR95060.1"/>
    <property type="molecule type" value="Genomic_DNA"/>
</dbReference>
<evidence type="ECO:0000256" key="1">
    <source>
        <dbReference type="SAM" id="SignalP"/>
    </source>
</evidence>
<keyword evidence="3" id="KW-1185">Reference proteome</keyword>
<name>A0A1H1N857_9FLAO</name>
<feature type="signal peptide" evidence="1">
    <location>
        <begin position="1"/>
        <end position="17"/>
    </location>
</feature>
<dbReference type="Proteomes" id="UP000198858">
    <property type="component" value="Chromosome I"/>
</dbReference>
<gene>
    <name evidence="2" type="ORF">SAMN04488552_1615</name>
</gene>
<keyword evidence="1" id="KW-0732">Signal</keyword>
<proteinExistence type="predicted"/>
<reference evidence="2 3" key="1">
    <citation type="submission" date="2016-10" db="EMBL/GenBank/DDBJ databases">
        <authorList>
            <person name="Varghese N."/>
            <person name="Submissions S."/>
        </authorList>
    </citation>
    <scope>NUCLEOTIDE SEQUENCE [LARGE SCALE GENOMIC DNA]</scope>
    <source>
        <strain evidence="2 3">Mar_2010_102</strain>
    </source>
</reference>